<evidence type="ECO:0000313" key="3">
    <source>
        <dbReference type="Proteomes" id="UP000281813"/>
    </source>
</evidence>
<evidence type="ECO:0000313" key="2">
    <source>
        <dbReference type="EMBL" id="RKQ14386.1"/>
    </source>
</evidence>
<gene>
    <name evidence="2" type="ORF">D8M05_13235</name>
</gene>
<dbReference type="EMBL" id="RBZO01000021">
    <property type="protein sequence ID" value="RKQ14386.1"/>
    <property type="molecule type" value="Genomic_DNA"/>
</dbReference>
<dbReference type="RefSeq" id="WP_121132582.1">
    <property type="nucleotide sequence ID" value="NZ_JBHUFK010000025.1"/>
</dbReference>
<accession>A0A494YW00</accession>
<sequence>MGRSRLIVGTVIGAAVGAVVALCDKDTREYAKLKLNDAKTSSAYYIKHPSEAIENVRQTMDKLNQNISSGADNAINALEQVEDTIEKLTNKN</sequence>
<dbReference type="OrthoDB" id="2353585at2"/>
<feature type="coiled-coil region" evidence="1">
    <location>
        <begin position="53"/>
        <end position="91"/>
    </location>
</feature>
<name>A0A494YW00_9BACI</name>
<keyword evidence="1" id="KW-0175">Coiled coil</keyword>
<comment type="caution">
    <text evidence="2">The sequence shown here is derived from an EMBL/GenBank/DDBJ whole genome shotgun (WGS) entry which is preliminary data.</text>
</comment>
<proteinExistence type="predicted"/>
<protein>
    <submittedName>
        <fullName evidence="2">YtxH domain-containing protein</fullName>
    </submittedName>
</protein>
<reference evidence="2 3" key="1">
    <citation type="journal article" date="2015" name="Antonie Van Leeuwenhoek">
        <title>Oceanobacillus bengalensis sp. nov., a bacterium isolated from seawater of the Bay of Bengal.</title>
        <authorList>
            <person name="Yongchang O."/>
            <person name="Xiang W."/>
            <person name="Wang G."/>
        </authorList>
    </citation>
    <scope>NUCLEOTIDE SEQUENCE [LARGE SCALE GENOMIC DNA]</scope>
    <source>
        <strain evidence="2 3">MCCC 1K00260</strain>
    </source>
</reference>
<dbReference type="AlphaFoldDB" id="A0A494YW00"/>
<organism evidence="2 3">
    <name type="scientific">Oceanobacillus bengalensis</name>
    <dbReference type="NCBI Taxonomy" id="1435466"/>
    <lineage>
        <taxon>Bacteria</taxon>
        <taxon>Bacillati</taxon>
        <taxon>Bacillota</taxon>
        <taxon>Bacilli</taxon>
        <taxon>Bacillales</taxon>
        <taxon>Bacillaceae</taxon>
        <taxon>Oceanobacillus</taxon>
    </lineage>
</organism>
<evidence type="ECO:0000256" key="1">
    <source>
        <dbReference type="SAM" id="Coils"/>
    </source>
</evidence>
<keyword evidence="3" id="KW-1185">Reference proteome</keyword>
<dbReference type="Proteomes" id="UP000281813">
    <property type="component" value="Unassembled WGS sequence"/>
</dbReference>